<comment type="caution">
    <text evidence="2">The sequence shown here is derived from an EMBL/GenBank/DDBJ whole genome shotgun (WGS) entry which is preliminary data.</text>
</comment>
<evidence type="ECO:0000256" key="1">
    <source>
        <dbReference type="SAM" id="MobiDB-lite"/>
    </source>
</evidence>
<dbReference type="Proteomes" id="UP000193467">
    <property type="component" value="Unassembled WGS sequence"/>
</dbReference>
<protein>
    <submittedName>
        <fullName evidence="2">Uncharacterized protein</fullName>
    </submittedName>
</protein>
<evidence type="ECO:0000313" key="2">
    <source>
        <dbReference type="EMBL" id="ORY72567.1"/>
    </source>
</evidence>
<dbReference type="AlphaFoldDB" id="A0A1Y2EM01"/>
<dbReference type="OrthoDB" id="2536529at2759"/>
<sequence length="165" mass="18236">MTDSLPAVSPFLTLPSSHPSLSSAGPFLLNPLTSEPYLPIPGTSLILTPSRSSDIPHRVALLTSPSVDPFVFSPPRPYTTDHATERFHTQRSDEQDIFDAWESKGVTGLPVGTIRERREGETKDRFVGELGFLKETGFHEIRDEEERKKAIESNKSKPPGDPSIL</sequence>
<dbReference type="EMBL" id="MCGR01000051">
    <property type="protein sequence ID" value="ORY72567.1"/>
    <property type="molecule type" value="Genomic_DNA"/>
</dbReference>
<feature type="region of interest" description="Disordered" evidence="1">
    <location>
        <begin position="141"/>
        <end position="165"/>
    </location>
</feature>
<proteinExistence type="predicted"/>
<reference evidence="2 3" key="1">
    <citation type="submission" date="2016-07" db="EMBL/GenBank/DDBJ databases">
        <title>Pervasive Adenine N6-methylation of Active Genes in Fungi.</title>
        <authorList>
            <consortium name="DOE Joint Genome Institute"/>
            <person name="Mondo S.J."/>
            <person name="Dannebaum R.O."/>
            <person name="Kuo R.C."/>
            <person name="Labutti K."/>
            <person name="Haridas S."/>
            <person name="Kuo A."/>
            <person name="Salamov A."/>
            <person name="Ahrendt S.R."/>
            <person name="Lipzen A."/>
            <person name="Sullivan W."/>
            <person name="Andreopoulos W.B."/>
            <person name="Clum A."/>
            <person name="Lindquist E."/>
            <person name="Daum C."/>
            <person name="Ramamoorthy G.K."/>
            <person name="Gryganskyi A."/>
            <person name="Culley D."/>
            <person name="Magnuson J.K."/>
            <person name="James T.Y."/>
            <person name="O'Malley M.A."/>
            <person name="Stajich J.E."/>
            <person name="Spatafora J.W."/>
            <person name="Visel A."/>
            <person name="Grigoriev I.V."/>
        </authorList>
    </citation>
    <scope>NUCLEOTIDE SEQUENCE [LARGE SCALE GENOMIC DNA]</scope>
    <source>
        <strain evidence="2 3">62-1032</strain>
    </source>
</reference>
<feature type="compositionally biased region" description="Basic and acidic residues" evidence="1">
    <location>
        <begin position="141"/>
        <end position="155"/>
    </location>
</feature>
<name>A0A1Y2EM01_9BASI</name>
<organism evidence="2 3">
    <name type="scientific">Leucosporidium creatinivorum</name>
    <dbReference type="NCBI Taxonomy" id="106004"/>
    <lineage>
        <taxon>Eukaryota</taxon>
        <taxon>Fungi</taxon>
        <taxon>Dikarya</taxon>
        <taxon>Basidiomycota</taxon>
        <taxon>Pucciniomycotina</taxon>
        <taxon>Microbotryomycetes</taxon>
        <taxon>Leucosporidiales</taxon>
        <taxon>Leucosporidium</taxon>
    </lineage>
</organism>
<gene>
    <name evidence="2" type="ORF">BCR35DRAFT_307571</name>
</gene>
<dbReference type="InParanoid" id="A0A1Y2EM01"/>
<keyword evidence="3" id="KW-1185">Reference proteome</keyword>
<evidence type="ECO:0000313" key="3">
    <source>
        <dbReference type="Proteomes" id="UP000193467"/>
    </source>
</evidence>
<accession>A0A1Y2EM01</accession>
<dbReference type="STRING" id="106004.A0A1Y2EM01"/>